<dbReference type="GO" id="GO:0008289">
    <property type="term" value="F:lipid binding"/>
    <property type="evidence" value="ECO:0007669"/>
    <property type="project" value="UniProtKB-KW"/>
</dbReference>
<keyword evidence="4" id="KW-0446">Lipid-binding</keyword>
<feature type="compositionally biased region" description="Basic and acidic residues" evidence="6">
    <location>
        <begin position="407"/>
        <end position="422"/>
    </location>
</feature>
<feature type="compositionally biased region" description="Polar residues" evidence="6">
    <location>
        <begin position="705"/>
        <end position="726"/>
    </location>
</feature>
<feature type="region of interest" description="Disordered" evidence="6">
    <location>
        <begin position="509"/>
        <end position="578"/>
    </location>
</feature>
<dbReference type="Proteomes" id="UP001153076">
    <property type="component" value="Unassembled WGS sequence"/>
</dbReference>
<organism evidence="10 11">
    <name type="scientific">Carnegiea gigantea</name>
    <dbReference type="NCBI Taxonomy" id="171969"/>
    <lineage>
        <taxon>Eukaryota</taxon>
        <taxon>Viridiplantae</taxon>
        <taxon>Streptophyta</taxon>
        <taxon>Embryophyta</taxon>
        <taxon>Tracheophyta</taxon>
        <taxon>Spermatophyta</taxon>
        <taxon>Magnoliopsida</taxon>
        <taxon>eudicotyledons</taxon>
        <taxon>Gunneridae</taxon>
        <taxon>Pentapetalae</taxon>
        <taxon>Caryophyllales</taxon>
        <taxon>Cactineae</taxon>
        <taxon>Cactaceae</taxon>
        <taxon>Cactoideae</taxon>
        <taxon>Echinocereeae</taxon>
        <taxon>Carnegiea</taxon>
    </lineage>
</organism>
<feature type="compositionally biased region" description="Low complexity" evidence="6">
    <location>
        <begin position="649"/>
        <end position="668"/>
    </location>
</feature>
<comment type="subcellular location">
    <subcellularLocation>
        <location evidence="1">Membrane</location>
    </subcellularLocation>
</comment>
<evidence type="ECO:0000256" key="6">
    <source>
        <dbReference type="SAM" id="MobiDB-lite"/>
    </source>
</evidence>
<proteinExistence type="predicted"/>
<feature type="compositionally biased region" description="Basic residues" evidence="6">
    <location>
        <begin position="530"/>
        <end position="551"/>
    </location>
</feature>
<dbReference type="InterPro" id="IPR035892">
    <property type="entry name" value="C2_domain_sf"/>
</dbReference>
<dbReference type="SMART" id="SM00239">
    <property type="entry name" value="C2"/>
    <property type="match status" value="1"/>
</dbReference>
<feature type="region of interest" description="Disordered" evidence="6">
    <location>
        <begin position="634"/>
        <end position="668"/>
    </location>
</feature>
<dbReference type="PANTHER" id="PTHR47042">
    <property type="entry name" value="C2 DOMAIN-CONTAINING PROTEIN-LIKE"/>
    <property type="match status" value="1"/>
</dbReference>
<keyword evidence="7" id="KW-0812">Transmembrane</keyword>
<keyword evidence="5 7" id="KW-0472">Membrane</keyword>
<evidence type="ECO:0000259" key="9">
    <source>
        <dbReference type="PROSITE" id="PS51847"/>
    </source>
</evidence>
<evidence type="ECO:0000313" key="11">
    <source>
        <dbReference type="Proteomes" id="UP001153076"/>
    </source>
</evidence>
<evidence type="ECO:0000313" key="10">
    <source>
        <dbReference type="EMBL" id="KAJ8443274.1"/>
    </source>
</evidence>
<dbReference type="Pfam" id="PF00168">
    <property type="entry name" value="C2"/>
    <property type="match status" value="1"/>
</dbReference>
<dbReference type="GO" id="GO:0006869">
    <property type="term" value="P:lipid transport"/>
    <property type="evidence" value="ECO:0007669"/>
    <property type="project" value="UniProtKB-KW"/>
</dbReference>
<evidence type="ECO:0000256" key="2">
    <source>
        <dbReference type="ARBA" id="ARBA00022448"/>
    </source>
</evidence>
<dbReference type="CDD" id="cd21669">
    <property type="entry name" value="SMP_SF"/>
    <property type="match status" value="1"/>
</dbReference>
<feature type="domain" description="C2" evidence="8">
    <location>
        <begin position="273"/>
        <end position="387"/>
    </location>
</feature>
<dbReference type="Gene3D" id="2.60.40.150">
    <property type="entry name" value="C2 domain"/>
    <property type="match status" value="1"/>
</dbReference>
<accession>A0A9Q1KI40</accession>
<dbReference type="EMBL" id="JAKOGI010000123">
    <property type="protein sequence ID" value="KAJ8443274.1"/>
    <property type="molecule type" value="Genomic_DNA"/>
</dbReference>
<dbReference type="PANTHER" id="PTHR47042:SF4">
    <property type="entry name" value="OS02G0313700 PROTEIN"/>
    <property type="match status" value="1"/>
</dbReference>
<sequence length="755" mass="84500">MVLTEISMIHHVGIVLGLLSLLNAYSFCHPLAYFAALVYLYRVHERYDMRLRRKLRYEENKACNQRRILTDSETVRWLNHAIGKVWPICMEQITSGIFLRIIPWFLDKYKPWTVVCADELFLCVKKQTVVQHLYLGRSPPLFTEIRVLRDSVDDDHLVLELGLNFLTADDMSAILYAKLRRRLGFGIMTKMHLTGMHVEGKVLVGVKFLRSWPFISRLRVCFAEPPYFQVTVKPIFNHGLDVTEVPGIAGWLDKLLAIAFEETLVQVSSKFSSTSENWFSVVVKEPVAHVHVEVIEGAEVKPSDLNGSADPYVKGQLGSYSFKTQIQRKTLTPKWQEEFKIPICSWDLQNVLTIVVRDKDHFVDSALGNCSVNINDLRGGQRHDLWLPLENVKMGRLHLAVTVVESNEKAREHKGDEKKIQENPDSLSSEMAEEGSISTASSKKSEKIADTFEPIDVEGQKETGIWIHRPGSEACQAWEQRKGKSRHTDTKIFPVEATKLSRQSYVEATKVSSQSSLKSDSSSDDESKPGHRAKLGNKIQKGFHKILQKHPKKEDAWNGLGESCSSPHPNVKPIHVKVGTNLGMGDGLSEPLSAKAAKVNFPETPSKYDVKGMAKSMFKNAGKSARSLKHVLSKKGSKKFFENPEGIPESEFSSGDESASSSAYAASSEGIPIASSLTSRSNIDDAESVEVLTNNVTKAAEDPTTKGNLNRQKSNRTKPCTQSPSYVSEPDAYPTTRASLDRLKPNQPKPYPRSP</sequence>
<reference evidence="10" key="1">
    <citation type="submission" date="2022-04" db="EMBL/GenBank/DDBJ databases">
        <title>Carnegiea gigantea Genome sequencing and assembly v2.</title>
        <authorList>
            <person name="Copetti D."/>
            <person name="Sanderson M.J."/>
            <person name="Burquez A."/>
            <person name="Wojciechowski M.F."/>
        </authorList>
    </citation>
    <scope>NUCLEOTIDE SEQUENCE</scope>
    <source>
        <strain evidence="10">SGP5-SGP5p</strain>
        <tissue evidence="10">Aerial part</tissue>
    </source>
</reference>
<evidence type="ECO:0000256" key="3">
    <source>
        <dbReference type="ARBA" id="ARBA00023055"/>
    </source>
</evidence>
<feature type="compositionally biased region" description="Low complexity" evidence="6">
    <location>
        <begin position="510"/>
        <end position="520"/>
    </location>
</feature>
<keyword evidence="2" id="KW-0813">Transport</keyword>
<evidence type="ECO:0008006" key="12">
    <source>
        <dbReference type="Google" id="ProtNLM"/>
    </source>
</evidence>
<keyword evidence="7" id="KW-1133">Transmembrane helix</keyword>
<dbReference type="InterPro" id="IPR000008">
    <property type="entry name" value="C2_dom"/>
</dbReference>
<dbReference type="CDD" id="cd00030">
    <property type="entry name" value="C2"/>
    <property type="match status" value="1"/>
</dbReference>
<feature type="region of interest" description="Disordered" evidence="6">
    <location>
        <begin position="407"/>
        <end position="448"/>
    </location>
</feature>
<protein>
    <recommendedName>
        <fullName evidence="12">C2 domain-containing protein</fullName>
    </recommendedName>
</protein>
<comment type="caution">
    <text evidence="10">The sequence shown here is derived from an EMBL/GenBank/DDBJ whole genome shotgun (WGS) entry which is preliminary data.</text>
</comment>
<feature type="domain" description="SMP-LTD" evidence="9">
    <location>
        <begin position="71"/>
        <end position="284"/>
    </location>
</feature>
<dbReference type="InterPro" id="IPR052847">
    <property type="entry name" value="Ext_Synaptotagmin/KAHRP-like"/>
</dbReference>
<evidence type="ECO:0000256" key="1">
    <source>
        <dbReference type="ARBA" id="ARBA00004370"/>
    </source>
</evidence>
<keyword evidence="11" id="KW-1185">Reference proteome</keyword>
<dbReference type="AlphaFoldDB" id="A0A9Q1KI40"/>
<keyword evidence="3" id="KW-0445">Lipid transport</keyword>
<gene>
    <name evidence="10" type="ORF">Cgig2_010169</name>
</gene>
<dbReference type="GO" id="GO:0016020">
    <property type="term" value="C:membrane"/>
    <property type="evidence" value="ECO:0007669"/>
    <property type="project" value="UniProtKB-SubCell"/>
</dbReference>
<dbReference type="OrthoDB" id="270970at2759"/>
<evidence type="ECO:0000256" key="4">
    <source>
        <dbReference type="ARBA" id="ARBA00023121"/>
    </source>
</evidence>
<evidence type="ECO:0000256" key="7">
    <source>
        <dbReference type="SAM" id="Phobius"/>
    </source>
</evidence>
<dbReference type="SUPFAM" id="SSF49562">
    <property type="entry name" value="C2 domain (Calcium/lipid-binding domain, CaLB)"/>
    <property type="match status" value="1"/>
</dbReference>
<dbReference type="PROSITE" id="PS51847">
    <property type="entry name" value="SMP"/>
    <property type="match status" value="1"/>
</dbReference>
<evidence type="ECO:0000259" key="8">
    <source>
        <dbReference type="PROSITE" id="PS50004"/>
    </source>
</evidence>
<dbReference type="PROSITE" id="PS50004">
    <property type="entry name" value="C2"/>
    <property type="match status" value="1"/>
</dbReference>
<dbReference type="InterPro" id="IPR031468">
    <property type="entry name" value="SMP_LBD"/>
</dbReference>
<feature type="region of interest" description="Disordered" evidence="6">
    <location>
        <begin position="693"/>
        <end position="755"/>
    </location>
</feature>
<feature type="transmembrane region" description="Helical" evidence="7">
    <location>
        <begin position="12"/>
        <end position="41"/>
    </location>
</feature>
<name>A0A9Q1KI40_9CARY</name>
<evidence type="ECO:0000256" key="5">
    <source>
        <dbReference type="ARBA" id="ARBA00023136"/>
    </source>
</evidence>